<dbReference type="AlphaFoldDB" id="A0A2A7VVL5"/>
<protein>
    <submittedName>
        <fullName evidence="1">Uncharacterized protein</fullName>
    </submittedName>
</protein>
<proteinExistence type="predicted"/>
<comment type="caution">
    <text evidence="1">The sequence shown here is derived from an EMBL/GenBank/DDBJ whole genome shotgun (WGS) entry which is preliminary data.</text>
</comment>
<name>A0A2A7VVL5_9BACI</name>
<dbReference type="EMBL" id="NUEL01000039">
    <property type="protein sequence ID" value="PEJ04582.1"/>
    <property type="molecule type" value="Genomic_DNA"/>
</dbReference>
<evidence type="ECO:0000313" key="1">
    <source>
        <dbReference type="EMBL" id="PEJ04582.1"/>
    </source>
</evidence>
<dbReference type="Proteomes" id="UP000220045">
    <property type="component" value="Unassembled WGS sequence"/>
</dbReference>
<evidence type="ECO:0000313" key="2">
    <source>
        <dbReference type="Proteomes" id="UP000220045"/>
    </source>
</evidence>
<gene>
    <name evidence="1" type="ORF">CN684_22190</name>
</gene>
<sequence>MFNNCEIVSSFERNGKLYLILELDGKKALTSDLEVEVKRENDQLCITVKYKGTKIWHQCYALDICITVDKIPLGDFGFGKLWLEDVTICVENAGGCLRVKFDLWAKVLGQESKIGSCNDCFLIRQSAN</sequence>
<organism evidence="1 2">
    <name type="scientific">Bacillus wiedmannii</name>
    <dbReference type="NCBI Taxonomy" id="1890302"/>
    <lineage>
        <taxon>Bacteria</taxon>
        <taxon>Bacillati</taxon>
        <taxon>Bacillota</taxon>
        <taxon>Bacilli</taxon>
        <taxon>Bacillales</taxon>
        <taxon>Bacillaceae</taxon>
        <taxon>Bacillus</taxon>
        <taxon>Bacillus cereus group</taxon>
    </lineage>
</organism>
<accession>A0A2A7VVL5</accession>
<reference evidence="1 2" key="1">
    <citation type="submission" date="2017-09" db="EMBL/GenBank/DDBJ databases">
        <title>Large-scale bioinformatics analysis of Bacillus genomes uncovers conserved roles of natural products in bacterial physiology.</title>
        <authorList>
            <consortium name="Agbiome Team Llc"/>
            <person name="Bleich R.M."/>
            <person name="Grubbs K.J."/>
            <person name="Santa Maria K.C."/>
            <person name="Allen S.E."/>
            <person name="Farag S."/>
            <person name="Shank E.A."/>
            <person name="Bowers A."/>
        </authorList>
    </citation>
    <scope>NUCLEOTIDE SEQUENCE [LARGE SCALE GENOMIC DNA]</scope>
    <source>
        <strain evidence="1 2">AFS004017</strain>
    </source>
</reference>
<dbReference type="RefSeq" id="WP_098095926.1">
    <property type="nucleotide sequence ID" value="NZ_NUEL01000039.1"/>
</dbReference>